<dbReference type="InterPro" id="IPR000668">
    <property type="entry name" value="Peptidase_C1A_C"/>
</dbReference>
<organism evidence="6 7">
    <name type="scientific">Eruca vesicaria subsp. sativa</name>
    <name type="common">Garden rocket</name>
    <name type="synonym">Eruca sativa</name>
    <dbReference type="NCBI Taxonomy" id="29727"/>
    <lineage>
        <taxon>Eukaryota</taxon>
        <taxon>Viridiplantae</taxon>
        <taxon>Streptophyta</taxon>
        <taxon>Embryophyta</taxon>
        <taxon>Tracheophyta</taxon>
        <taxon>Spermatophyta</taxon>
        <taxon>Magnoliopsida</taxon>
        <taxon>eudicotyledons</taxon>
        <taxon>Gunneridae</taxon>
        <taxon>Pentapetalae</taxon>
        <taxon>rosids</taxon>
        <taxon>malvids</taxon>
        <taxon>Brassicales</taxon>
        <taxon>Brassicaceae</taxon>
        <taxon>Brassiceae</taxon>
        <taxon>Eruca</taxon>
    </lineage>
</organism>
<evidence type="ECO:0000313" key="6">
    <source>
        <dbReference type="EMBL" id="CAH8366451.1"/>
    </source>
</evidence>
<dbReference type="EMBL" id="CAKOAT010398488">
    <property type="protein sequence ID" value="CAH8366451.1"/>
    <property type="molecule type" value="Genomic_DNA"/>
</dbReference>
<evidence type="ECO:0000256" key="4">
    <source>
        <dbReference type="ARBA" id="ARBA00022807"/>
    </source>
</evidence>
<comment type="similarity">
    <text evidence="1">Belongs to the peptidase C1 family.</text>
</comment>
<evidence type="ECO:0000256" key="2">
    <source>
        <dbReference type="ARBA" id="ARBA00022670"/>
    </source>
</evidence>
<sequence length="268" mass="30178">MIVSRLSAAKKLHMLGGESIRFSEGYKLEKKYMGLMRDQGGHDTCWAVVTAELISAIRFILKYDTKYTEYSAQYLVDYADPAKASVNYAKKRHYCYTYSVAKGLDFVLDGGIPTEAHWKYEGCRKPPAYRLPKDQAHVHIASVQRFPSVDEMLYHLQFHPIGASLALFLPDYSTVRKGIYRGPTSNESVFKALHAVSIYGIEVVNGETIALVKSTHGEELGDGGYFRVSLDTMIVEVPCKGKTAHRDLAQPCRLLSRFCFPKLPPRQV</sequence>
<evidence type="ECO:0000313" key="7">
    <source>
        <dbReference type="Proteomes" id="UP001642260"/>
    </source>
</evidence>
<dbReference type="GO" id="GO:0008234">
    <property type="term" value="F:cysteine-type peptidase activity"/>
    <property type="evidence" value="ECO:0007669"/>
    <property type="project" value="UniProtKB-KW"/>
</dbReference>
<dbReference type="Proteomes" id="UP001642260">
    <property type="component" value="Unassembled WGS sequence"/>
</dbReference>
<accession>A0ABC8L765</accession>
<reference evidence="6 7" key="1">
    <citation type="submission" date="2022-03" db="EMBL/GenBank/DDBJ databases">
        <authorList>
            <person name="Macdonald S."/>
            <person name="Ahmed S."/>
            <person name="Newling K."/>
        </authorList>
    </citation>
    <scope>NUCLEOTIDE SEQUENCE [LARGE SCALE GENOMIC DNA]</scope>
</reference>
<dbReference type="SMART" id="SM00645">
    <property type="entry name" value="Pept_C1"/>
    <property type="match status" value="1"/>
</dbReference>
<comment type="caution">
    <text evidence="6">The sequence shown here is derived from an EMBL/GenBank/DDBJ whole genome shotgun (WGS) entry which is preliminary data.</text>
</comment>
<dbReference type="GO" id="GO:0006508">
    <property type="term" value="P:proteolysis"/>
    <property type="evidence" value="ECO:0007669"/>
    <property type="project" value="UniProtKB-KW"/>
</dbReference>
<dbReference type="Pfam" id="PF00112">
    <property type="entry name" value="Peptidase_C1"/>
    <property type="match status" value="1"/>
</dbReference>
<dbReference type="PANTHER" id="PTHR12411">
    <property type="entry name" value="CYSTEINE PROTEASE FAMILY C1-RELATED"/>
    <property type="match status" value="1"/>
</dbReference>
<keyword evidence="4" id="KW-0788">Thiol protease</keyword>
<dbReference type="InterPro" id="IPR038765">
    <property type="entry name" value="Papain-like_cys_pep_sf"/>
</dbReference>
<keyword evidence="7" id="KW-1185">Reference proteome</keyword>
<proteinExistence type="inferred from homology"/>
<dbReference type="SUPFAM" id="SSF54001">
    <property type="entry name" value="Cysteine proteinases"/>
    <property type="match status" value="1"/>
</dbReference>
<keyword evidence="3" id="KW-0378">Hydrolase</keyword>
<dbReference type="CDD" id="cd02619">
    <property type="entry name" value="Peptidase_C1"/>
    <property type="match status" value="1"/>
</dbReference>
<dbReference type="AlphaFoldDB" id="A0ABC8L765"/>
<keyword evidence="2" id="KW-0645">Protease</keyword>
<gene>
    <name evidence="6" type="ORF">ERUC_LOCUS30591</name>
</gene>
<dbReference type="Gene3D" id="3.90.70.10">
    <property type="entry name" value="Cysteine proteinases"/>
    <property type="match status" value="1"/>
</dbReference>
<dbReference type="InterPro" id="IPR013128">
    <property type="entry name" value="Peptidase_C1A"/>
</dbReference>
<protein>
    <recommendedName>
        <fullName evidence="5">Peptidase C1A papain C-terminal domain-containing protein</fullName>
    </recommendedName>
</protein>
<evidence type="ECO:0000256" key="3">
    <source>
        <dbReference type="ARBA" id="ARBA00022801"/>
    </source>
</evidence>
<evidence type="ECO:0000259" key="5">
    <source>
        <dbReference type="SMART" id="SM00645"/>
    </source>
</evidence>
<feature type="domain" description="Peptidase C1A papain C-terminal" evidence="5">
    <location>
        <begin position="28"/>
        <end position="239"/>
    </location>
</feature>
<name>A0ABC8L765_ERUVS</name>
<evidence type="ECO:0000256" key="1">
    <source>
        <dbReference type="ARBA" id="ARBA00008455"/>
    </source>
</evidence>